<comment type="caution">
    <text evidence="1">The sequence shown here is derived from an EMBL/GenBank/DDBJ whole genome shotgun (WGS) entry which is preliminary data.</text>
</comment>
<keyword evidence="2" id="KW-1185">Reference proteome</keyword>
<dbReference type="EMBL" id="CADEAL010000442">
    <property type="protein sequence ID" value="CAB1420215.1"/>
    <property type="molecule type" value="Genomic_DNA"/>
</dbReference>
<accession>A0A9N7TW36</accession>
<organism evidence="1 2">
    <name type="scientific">Pleuronectes platessa</name>
    <name type="common">European plaice</name>
    <dbReference type="NCBI Taxonomy" id="8262"/>
    <lineage>
        <taxon>Eukaryota</taxon>
        <taxon>Metazoa</taxon>
        <taxon>Chordata</taxon>
        <taxon>Craniata</taxon>
        <taxon>Vertebrata</taxon>
        <taxon>Euteleostomi</taxon>
        <taxon>Actinopterygii</taxon>
        <taxon>Neopterygii</taxon>
        <taxon>Teleostei</taxon>
        <taxon>Neoteleostei</taxon>
        <taxon>Acanthomorphata</taxon>
        <taxon>Carangaria</taxon>
        <taxon>Pleuronectiformes</taxon>
        <taxon>Pleuronectoidei</taxon>
        <taxon>Pleuronectidae</taxon>
        <taxon>Pleuronectes</taxon>
    </lineage>
</organism>
<name>A0A9N7TW36_PLEPL</name>
<sequence length="136" mass="14782">MLHNEKARAAAIETGQAGRRGVFLKVSCIFFVERITARKRSRLALKTITERFLQGRDGAQSPAASLLLRAGTCPRKPPPAGTVICGHEPVPGRRWLCPGGNRAPTTPDYACAMRAAADWAQTKYPVATQMLPRDSP</sequence>
<dbReference type="AlphaFoldDB" id="A0A9N7TW36"/>
<dbReference type="Proteomes" id="UP001153269">
    <property type="component" value="Unassembled WGS sequence"/>
</dbReference>
<reference evidence="1" key="1">
    <citation type="submission" date="2020-03" db="EMBL/GenBank/DDBJ databases">
        <authorList>
            <person name="Weist P."/>
        </authorList>
    </citation>
    <scope>NUCLEOTIDE SEQUENCE</scope>
</reference>
<gene>
    <name evidence="1" type="ORF">PLEPLA_LOCUS8090</name>
</gene>
<proteinExistence type="predicted"/>
<evidence type="ECO:0000313" key="2">
    <source>
        <dbReference type="Proteomes" id="UP001153269"/>
    </source>
</evidence>
<evidence type="ECO:0000313" key="1">
    <source>
        <dbReference type="EMBL" id="CAB1420215.1"/>
    </source>
</evidence>
<protein>
    <submittedName>
        <fullName evidence="1">Uncharacterized protein</fullName>
    </submittedName>
</protein>